<protein>
    <submittedName>
        <fullName evidence="1">Uncharacterized protein</fullName>
    </submittedName>
</protein>
<name>A0AAV5U347_9BILA</name>
<dbReference type="GO" id="GO:0007219">
    <property type="term" value="P:Notch signaling pathway"/>
    <property type="evidence" value="ECO:0007669"/>
    <property type="project" value="TreeGrafter"/>
</dbReference>
<dbReference type="InterPro" id="IPR051489">
    <property type="entry name" value="ADAM_Metalloproteinase"/>
</dbReference>
<keyword evidence="2" id="KW-1185">Reference proteome</keyword>
<dbReference type="GO" id="GO:0006509">
    <property type="term" value="P:membrane protein ectodomain proteolysis"/>
    <property type="evidence" value="ECO:0007669"/>
    <property type="project" value="TreeGrafter"/>
</dbReference>
<proteinExistence type="predicted"/>
<evidence type="ECO:0000313" key="2">
    <source>
        <dbReference type="Proteomes" id="UP001432027"/>
    </source>
</evidence>
<dbReference type="GO" id="GO:0005886">
    <property type="term" value="C:plasma membrane"/>
    <property type="evidence" value="ECO:0007669"/>
    <property type="project" value="TreeGrafter"/>
</dbReference>
<dbReference type="PANTHER" id="PTHR45702">
    <property type="entry name" value="ADAM10/ADAM17 METALLOPEPTIDASE FAMILY MEMBER"/>
    <property type="match status" value="1"/>
</dbReference>
<dbReference type="PANTHER" id="PTHR45702:SF2">
    <property type="entry name" value="KUZBANIAN, ISOFORM A"/>
    <property type="match status" value="1"/>
</dbReference>
<dbReference type="Proteomes" id="UP001432027">
    <property type="component" value="Unassembled WGS sequence"/>
</dbReference>
<dbReference type="GO" id="GO:0004222">
    <property type="term" value="F:metalloendopeptidase activity"/>
    <property type="evidence" value="ECO:0007669"/>
    <property type="project" value="TreeGrafter"/>
</dbReference>
<gene>
    <name evidence="1" type="ORF">PENTCL1PPCAC_23351</name>
</gene>
<reference evidence="1" key="1">
    <citation type="submission" date="2023-10" db="EMBL/GenBank/DDBJ databases">
        <title>Genome assembly of Pristionchus species.</title>
        <authorList>
            <person name="Yoshida K."/>
            <person name="Sommer R.J."/>
        </authorList>
    </citation>
    <scope>NUCLEOTIDE SEQUENCE</scope>
    <source>
        <strain evidence="1">RS0144</strain>
    </source>
</reference>
<sequence>ISSGHSLNKFLKHYEPLNYQIVNTNRVSRSPDQSILLSFRAYDRDFKMNLFRIPEKDESTSSDFTSQTTKGKSKVSIHRLLLQKIFIRL</sequence>
<dbReference type="EMBL" id="BTSX01000005">
    <property type="protein sequence ID" value="GMT01177.1"/>
    <property type="molecule type" value="Genomic_DNA"/>
</dbReference>
<dbReference type="AlphaFoldDB" id="A0AAV5U347"/>
<comment type="caution">
    <text evidence="1">The sequence shown here is derived from an EMBL/GenBank/DDBJ whole genome shotgun (WGS) entry which is preliminary data.</text>
</comment>
<accession>A0AAV5U347</accession>
<feature type="non-terminal residue" evidence="1">
    <location>
        <position position="1"/>
    </location>
</feature>
<evidence type="ECO:0000313" key="1">
    <source>
        <dbReference type="EMBL" id="GMT01177.1"/>
    </source>
</evidence>
<organism evidence="1 2">
    <name type="scientific">Pristionchus entomophagus</name>
    <dbReference type="NCBI Taxonomy" id="358040"/>
    <lineage>
        <taxon>Eukaryota</taxon>
        <taxon>Metazoa</taxon>
        <taxon>Ecdysozoa</taxon>
        <taxon>Nematoda</taxon>
        <taxon>Chromadorea</taxon>
        <taxon>Rhabditida</taxon>
        <taxon>Rhabditina</taxon>
        <taxon>Diplogasteromorpha</taxon>
        <taxon>Diplogasteroidea</taxon>
        <taxon>Neodiplogasteridae</taxon>
        <taxon>Pristionchus</taxon>
    </lineage>
</organism>